<evidence type="ECO:0000256" key="1">
    <source>
        <dbReference type="SAM" id="MobiDB-lite"/>
    </source>
</evidence>
<organism evidence="2">
    <name type="scientific">Chromera velia CCMP2878</name>
    <dbReference type="NCBI Taxonomy" id="1169474"/>
    <lineage>
        <taxon>Eukaryota</taxon>
        <taxon>Sar</taxon>
        <taxon>Alveolata</taxon>
        <taxon>Colpodellida</taxon>
        <taxon>Chromeraceae</taxon>
        <taxon>Chromera</taxon>
    </lineage>
</organism>
<protein>
    <submittedName>
        <fullName evidence="2">Uncharacterized protein</fullName>
    </submittedName>
</protein>
<dbReference type="AlphaFoldDB" id="A0A0G4G3C4"/>
<dbReference type="EMBL" id="CDMZ01000857">
    <property type="protein sequence ID" value="CEM22767.1"/>
    <property type="molecule type" value="Genomic_DNA"/>
</dbReference>
<feature type="compositionally biased region" description="Basic and acidic residues" evidence="1">
    <location>
        <begin position="18"/>
        <end position="28"/>
    </location>
</feature>
<feature type="region of interest" description="Disordered" evidence="1">
    <location>
        <begin position="1"/>
        <end position="30"/>
    </location>
</feature>
<name>A0A0G4G3C4_9ALVE</name>
<accession>A0A0G4G3C4</accession>
<gene>
    <name evidence="2" type="ORF">Cvel_20082</name>
</gene>
<proteinExistence type="predicted"/>
<sequence>MTSGHRNKKTKCTTQRTSRQEKAEEKRQPWGVFGDAAVESEESYLGQFDWSSRRSLERFLGVRRPCGGEEAGGERETDSSWKEMTKANLEAKRDKELEELEARVLGAGGSAVRQQAPFESVLLPSRVLKEMGGGEFNPLTGGTKFKRDLFFRGLQNSTFRGTVRGLQIIETEKVWADCKEKTPPSFGDFREKIFGLTSLAAWTLCMECDDEQPRGSGGDSRDAWGVRYKGENPGEEGIRAIGVTEENLFLGNKTFEVLFQGSDEEYLTWTNMIVRHTQWNFASPESPGGVQILEGKKASPLRR</sequence>
<feature type="compositionally biased region" description="Basic residues" evidence="1">
    <location>
        <begin position="1"/>
        <end position="11"/>
    </location>
</feature>
<reference evidence="2" key="1">
    <citation type="submission" date="2014-11" db="EMBL/GenBank/DDBJ databases">
        <authorList>
            <person name="Otto D Thomas"/>
            <person name="Naeem Raeece"/>
        </authorList>
    </citation>
    <scope>NUCLEOTIDE SEQUENCE</scope>
</reference>
<evidence type="ECO:0000313" key="2">
    <source>
        <dbReference type="EMBL" id="CEM22767.1"/>
    </source>
</evidence>
<dbReference type="VEuPathDB" id="CryptoDB:Cvel_20082"/>